<evidence type="ECO:0000256" key="1">
    <source>
        <dbReference type="SAM" id="MobiDB-lite"/>
    </source>
</evidence>
<accession>A0ABQ2SAL7</accession>
<dbReference type="Proteomes" id="UP000620633">
    <property type="component" value="Unassembled WGS sequence"/>
</dbReference>
<evidence type="ECO:0000313" key="2">
    <source>
        <dbReference type="EMBL" id="GGS15151.1"/>
    </source>
</evidence>
<feature type="region of interest" description="Disordered" evidence="1">
    <location>
        <begin position="1"/>
        <end position="23"/>
    </location>
</feature>
<keyword evidence="3" id="KW-1185">Reference proteome</keyword>
<sequence length="86" mass="8999">MGEARRVRPGSGGEAGAPAGNRSELSITQTVTLACRPVNPPAPTAERRMRNPPMFGCCPDLLDCLVSEAEAVPYAFNVTPGGPVYV</sequence>
<comment type="caution">
    <text evidence="2">The sequence shown here is derived from an EMBL/GenBank/DDBJ whole genome shotgun (WGS) entry which is preliminary data.</text>
</comment>
<reference evidence="3" key="1">
    <citation type="journal article" date="2019" name="Int. J. Syst. Evol. Microbiol.">
        <title>The Global Catalogue of Microorganisms (GCM) 10K type strain sequencing project: providing services to taxonomists for standard genome sequencing and annotation.</title>
        <authorList>
            <consortium name="The Broad Institute Genomics Platform"/>
            <consortium name="The Broad Institute Genome Sequencing Center for Infectious Disease"/>
            <person name="Wu L."/>
            <person name="Ma J."/>
        </authorList>
    </citation>
    <scope>NUCLEOTIDE SEQUENCE [LARGE SCALE GENOMIC DNA]</scope>
    <source>
        <strain evidence="3">JCM 31406</strain>
    </source>
</reference>
<dbReference type="PROSITE" id="PS51257">
    <property type="entry name" value="PROKAR_LIPOPROTEIN"/>
    <property type="match status" value="1"/>
</dbReference>
<evidence type="ECO:0000313" key="3">
    <source>
        <dbReference type="Proteomes" id="UP000620633"/>
    </source>
</evidence>
<proteinExistence type="predicted"/>
<gene>
    <name evidence="2" type="ORF">GCM10008961_03090</name>
</gene>
<protein>
    <submittedName>
        <fullName evidence="2">Uncharacterized protein</fullName>
    </submittedName>
</protein>
<dbReference type="EMBL" id="BMQO01000001">
    <property type="protein sequence ID" value="GGS15151.1"/>
    <property type="molecule type" value="Genomic_DNA"/>
</dbReference>
<name>A0ABQ2SAL7_9DEIO</name>
<organism evidence="2 3">
    <name type="scientific">Deinococcus knuensis</name>
    <dbReference type="NCBI Taxonomy" id="1837380"/>
    <lineage>
        <taxon>Bacteria</taxon>
        <taxon>Thermotogati</taxon>
        <taxon>Deinococcota</taxon>
        <taxon>Deinococci</taxon>
        <taxon>Deinococcales</taxon>
        <taxon>Deinococcaceae</taxon>
        <taxon>Deinococcus</taxon>
    </lineage>
</organism>